<name>A0A645JME5_9ZZZZ</name>
<feature type="domain" description="Chromosomal replication initiator protein DnaA ATPAse" evidence="1">
    <location>
        <begin position="9"/>
        <end position="77"/>
    </location>
</feature>
<dbReference type="SUPFAM" id="SSF52540">
    <property type="entry name" value="P-loop containing nucleoside triphosphate hydrolases"/>
    <property type="match status" value="1"/>
</dbReference>
<evidence type="ECO:0000313" key="2">
    <source>
        <dbReference type="EMBL" id="MPN61504.1"/>
    </source>
</evidence>
<reference evidence="2" key="1">
    <citation type="submission" date="2019-08" db="EMBL/GenBank/DDBJ databases">
        <authorList>
            <person name="Kucharzyk K."/>
            <person name="Murdoch R.W."/>
            <person name="Higgins S."/>
            <person name="Loffler F."/>
        </authorList>
    </citation>
    <scope>NUCLEOTIDE SEQUENCE</scope>
</reference>
<dbReference type="AlphaFoldDB" id="A0A645JME5"/>
<evidence type="ECO:0000259" key="1">
    <source>
        <dbReference type="Pfam" id="PF00308"/>
    </source>
</evidence>
<organism evidence="2">
    <name type="scientific">bioreactor metagenome</name>
    <dbReference type="NCBI Taxonomy" id="1076179"/>
    <lineage>
        <taxon>unclassified sequences</taxon>
        <taxon>metagenomes</taxon>
        <taxon>ecological metagenomes</taxon>
    </lineage>
</organism>
<sequence length="97" mass="11205">MQNESAMRYYKFKQRMKEVDLLVVDDIALRGCPEGFQNELYEIIDWRATEDATTLFTSNVTYEELSEYVGERIASRILGMCGNQIILKGKDHRGGSF</sequence>
<protein>
    <recommendedName>
        <fullName evidence="1">Chromosomal replication initiator protein DnaA ATPAse domain-containing protein</fullName>
    </recommendedName>
</protein>
<accession>A0A645JME5</accession>
<proteinExistence type="predicted"/>
<comment type="caution">
    <text evidence="2">The sequence shown here is derived from an EMBL/GenBank/DDBJ whole genome shotgun (WGS) entry which is preliminary data.</text>
</comment>
<gene>
    <name evidence="2" type="ORF">SDC9_209242</name>
</gene>
<dbReference type="EMBL" id="VSSQ01138200">
    <property type="protein sequence ID" value="MPN61504.1"/>
    <property type="molecule type" value="Genomic_DNA"/>
</dbReference>
<dbReference type="Gene3D" id="3.40.50.300">
    <property type="entry name" value="P-loop containing nucleotide triphosphate hydrolases"/>
    <property type="match status" value="1"/>
</dbReference>
<dbReference type="Pfam" id="PF00308">
    <property type="entry name" value="Bac_DnaA"/>
    <property type="match status" value="1"/>
</dbReference>
<dbReference type="InterPro" id="IPR027417">
    <property type="entry name" value="P-loop_NTPase"/>
</dbReference>
<dbReference type="InterPro" id="IPR013317">
    <property type="entry name" value="DnaA_dom"/>
</dbReference>